<evidence type="ECO:0000313" key="12">
    <source>
        <dbReference type="EMBL" id="KAF5362569.1"/>
    </source>
</evidence>
<dbReference type="SUPFAM" id="SSF46942">
    <property type="entry name" value="Elongation factor TFIIS domain 2"/>
    <property type="match status" value="1"/>
</dbReference>
<comment type="function">
    <text evidence="1">Negative regulator of transcription elongation.</text>
</comment>
<feature type="region of interest" description="Disordered" evidence="9">
    <location>
        <begin position="1085"/>
        <end position="1161"/>
    </location>
</feature>
<comment type="similarity">
    <text evidence="2">Belongs to the BYE1 family.</text>
</comment>
<protein>
    <recommendedName>
        <fullName evidence="3">Transcription factor BYE1</fullName>
    </recommendedName>
</protein>
<evidence type="ECO:0000256" key="4">
    <source>
        <dbReference type="ARBA" id="ARBA00022723"/>
    </source>
</evidence>
<feature type="compositionally biased region" description="Low complexity" evidence="9">
    <location>
        <begin position="684"/>
        <end position="719"/>
    </location>
</feature>
<name>A0A8H5GCP2_9AGAR</name>
<feature type="compositionally biased region" description="Pro residues" evidence="9">
    <location>
        <begin position="1105"/>
        <end position="1123"/>
    </location>
</feature>
<evidence type="ECO:0000256" key="9">
    <source>
        <dbReference type="SAM" id="MobiDB-lite"/>
    </source>
</evidence>
<feature type="compositionally biased region" description="Gly residues" evidence="9">
    <location>
        <begin position="1312"/>
        <end position="1322"/>
    </location>
</feature>
<feature type="compositionally biased region" description="Low complexity" evidence="9">
    <location>
        <begin position="79"/>
        <end position="103"/>
    </location>
</feature>
<dbReference type="PANTHER" id="PTHR11477">
    <property type="entry name" value="TRANSCRIPTION FACTOR S-II ZINC FINGER DOMAIN-CONTAINING PROTEIN"/>
    <property type="match status" value="1"/>
</dbReference>
<feature type="compositionally biased region" description="Basic and acidic residues" evidence="9">
    <location>
        <begin position="819"/>
        <end position="833"/>
    </location>
</feature>
<sequence>MSTRARTRAAAAAAAAAASSATSPTSTSHAPTATPNSKSASAVAKGKRKPTGKETTIPTSVKQEQPSTDPSAEKENIKTASSNTTTRPSTTNASKKQSQAKSKSTPKANSAYCICSRGDDGSPMIRCAECKIWYHFICVDLSEREAEEINVYICSPCTQFTGRKTAMVWEGMDALEDCGSEEETIPVTATTKSVGATATTTPTVISKGSTKQKPKRPAVSVSLPPPPRPQLPLGESDDEGDPGSEDDDYVAEDEESKSKTKGKRRLRRISSSGSSSSEAESTTAPSKQRSQRRPTKLRKLSSRSQTPVSPALTSATTPTISTSKPSRLKRKSSTAEKETSSSVPAPKRKKSDATGGGGVNDDAVRKYCLGKFEDVFRDVFLRYPYVRALPTGEGGEGSGGDVKMEEGQAQSSTTANGAIVMKKLEELSEEEKESLIGDSKRFAAELEQCVFDIYAEGDVAGAKYKDRFRTLQFNLSKPDRTVIHQRIITRTITPKEISLMSSTDLADEETKQHIKIAEKESLEQTILQKPTVPRAKITHKGLQDIEDVNGDLARARELERQRDREQEEEEKRERERRERQKAVEKQRQRTQSLSVPPESPVAPTHSPITPDQQQQQTWGAPPPVPAHVLQQQQQGAGGPADDILHPSIRPLFVHTMSDVVMASVPEPELNLADLINIDEDGAEQDGSAAAAADTTATGAPDSSGDGITAAADTATSSAGVPAPPPLDHSIEPDGSISERPPGAHHTVSELGHHLTASPTSPTTPSSSVVSPFSATRPRGLSFDLNSLWQNAPRDEDDISRTPKSPLQNQEQGVTSLVLDADKDNGTRGRKAEDADSGDTAGTKSLIHGIGGDGARDHLVMEPEPMEVANDDDFDMFLAEEKEDMVDRAGAGGTVAPGGGNATSKPPVSQDPEAAFEAIQQCWTGKIHMPPEWAAPQSTTVIAKQIGGRSLGHQSLLWKTLIPVEDLRIEGRVATKDSEEFLTQVRLNPTRELIAVAFSPVSEEMKPDFEGLIEFFKSRDRHGLIFPWGQRPKDVCPGRELYVIPLRANEPLPEYVELLDELRIPKTRKADFLIGVWVLFRGKLSHPPPQPPSGTPATASSATPAPVTPTVPAPPMPNIPPLPPHLASAKSQSPPVPTPSAVTPGAPSAPSRLPPGLPIPPQINPVALEAEVASLTQEQVQHLIHSLTASGFQLGASAPGGSGPAAPPQAVPVPGQPPHGSHLPPPPPPSHPWPGYPIPGGPPPSQPPGIYPPPPGPMYGHPPPPPHSHPYAPSPPPHHGPSDHDRRDSYGSPHGHYGGGRGGDRDRGDRGGWRGGGGGGGRGQRGRGKHRGGGGGGGNSSHRPVDSGWPRRQRNEDGNGSPGRRWG</sequence>
<dbReference type="InterPro" id="IPR019786">
    <property type="entry name" value="Zinc_finger_PHD-type_CS"/>
</dbReference>
<organism evidence="12 13">
    <name type="scientific">Leucocoprinus leucothites</name>
    <dbReference type="NCBI Taxonomy" id="201217"/>
    <lineage>
        <taxon>Eukaryota</taxon>
        <taxon>Fungi</taxon>
        <taxon>Dikarya</taxon>
        <taxon>Basidiomycota</taxon>
        <taxon>Agaricomycotina</taxon>
        <taxon>Agaricomycetes</taxon>
        <taxon>Agaricomycetidae</taxon>
        <taxon>Agaricales</taxon>
        <taxon>Agaricineae</taxon>
        <taxon>Agaricaceae</taxon>
        <taxon>Leucocoprinus</taxon>
    </lineage>
</organism>
<dbReference type="PANTHER" id="PTHR11477:SF0">
    <property type="entry name" value="IP08861P-RELATED"/>
    <property type="match status" value="1"/>
</dbReference>
<dbReference type="EMBL" id="JAACJO010000002">
    <property type="protein sequence ID" value="KAF5362569.1"/>
    <property type="molecule type" value="Genomic_DNA"/>
</dbReference>
<dbReference type="InterPro" id="IPR013083">
    <property type="entry name" value="Znf_RING/FYVE/PHD"/>
</dbReference>
<evidence type="ECO:0000256" key="8">
    <source>
        <dbReference type="PROSITE-ProRule" id="PRU00146"/>
    </source>
</evidence>
<evidence type="ECO:0000256" key="1">
    <source>
        <dbReference type="ARBA" id="ARBA00002311"/>
    </source>
</evidence>
<feature type="domain" description="PHD-type" evidence="10">
    <location>
        <begin position="110"/>
        <end position="160"/>
    </location>
</feature>
<evidence type="ECO:0000256" key="6">
    <source>
        <dbReference type="ARBA" id="ARBA00022833"/>
    </source>
</evidence>
<feature type="region of interest" description="Disordered" evidence="9">
    <location>
        <begin position="1"/>
        <end position="103"/>
    </location>
</feature>
<dbReference type="InterPro" id="IPR019787">
    <property type="entry name" value="Znf_PHD-finger"/>
</dbReference>
<evidence type="ECO:0000256" key="2">
    <source>
        <dbReference type="ARBA" id="ARBA00011050"/>
    </source>
</evidence>
<dbReference type="Gene3D" id="1.10.472.30">
    <property type="entry name" value="Transcription elongation factor S-II, central domain"/>
    <property type="match status" value="1"/>
</dbReference>
<dbReference type="SMART" id="SM00510">
    <property type="entry name" value="TFS2M"/>
    <property type="match status" value="1"/>
</dbReference>
<feature type="compositionally biased region" description="Polar residues" evidence="9">
    <location>
        <begin position="606"/>
        <end position="618"/>
    </location>
</feature>
<feature type="region of interest" description="Disordered" evidence="9">
    <location>
        <begin position="554"/>
        <end position="643"/>
    </location>
</feature>
<evidence type="ECO:0000259" key="11">
    <source>
        <dbReference type="PROSITE" id="PS51321"/>
    </source>
</evidence>
<feature type="region of interest" description="Disordered" evidence="9">
    <location>
        <begin position="199"/>
        <end position="360"/>
    </location>
</feature>
<dbReference type="Gene3D" id="3.30.40.10">
    <property type="entry name" value="Zinc/RING finger domain, C3HC4 (zinc finger)"/>
    <property type="match status" value="1"/>
</dbReference>
<feature type="compositionally biased region" description="Basic and acidic residues" evidence="9">
    <location>
        <begin position="554"/>
        <end position="587"/>
    </location>
</feature>
<dbReference type="PROSITE" id="PS01359">
    <property type="entry name" value="ZF_PHD_1"/>
    <property type="match status" value="1"/>
</dbReference>
<dbReference type="SUPFAM" id="SSF57903">
    <property type="entry name" value="FYVE/PHD zinc finger"/>
    <property type="match status" value="1"/>
</dbReference>
<feature type="compositionally biased region" description="Low complexity" evidence="9">
    <location>
        <begin position="755"/>
        <end position="774"/>
    </location>
</feature>
<dbReference type="GO" id="GO:0006351">
    <property type="term" value="P:DNA-templated transcription"/>
    <property type="evidence" value="ECO:0007669"/>
    <property type="project" value="InterPro"/>
</dbReference>
<feature type="compositionally biased region" description="Low complexity" evidence="9">
    <location>
        <begin position="1138"/>
        <end position="1150"/>
    </location>
</feature>
<keyword evidence="6" id="KW-0862">Zinc</keyword>
<feature type="compositionally biased region" description="Basic residues" evidence="9">
    <location>
        <begin position="259"/>
        <end position="268"/>
    </location>
</feature>
<dbReference type="InterPro" id="IPR003618">
    <property type="entry name" value="TFIIS_cen_dom"/>
</dbReference>
<keyword evidence="4" id="KW-0479">Metal-binding</keyword>
<dbReference type="GO" id="GO:0005634">
    <property type="term" value="C:nucleus"/>
    <property type="evidence" value="ECO:0007669"/>
    <property type="project" value="TreeGrafter"/>
</dbReference>
<dbReference type="Pfam" id="PF07744">
    <property type="entry name" value="SPOC"/>
    <property type="match status" value="1"/>
</dbReference>
<accession>A0A8H5GCP2</accession>
<dbReference type="InterPro" id="IPR001965">
    <property type="entry name" value="Znf_PHD"/>
</dbReference>
<gene>
    <name evidence="12" type="ORF">D9756_002357</name>
</gene>
<dbReference type="InterPro" id="IPR011011">
    <property type="entry name" value="Znf_FYVE_PHD"/>
</dbReference>
<feature type="compositionally biased region" description="Acidic residues" evidence="9">
    <location>
        <begin position="235"/>
        <end position="255"/>
    </location>
</feature>
<dbReference type="CDD" id="cd21538">
    <property type="entry name" value="SPOC_TFIIS"/>
    <property type="match status" value="1"/>
</dbReference>
<reference evidence="12 13" key="1">
    <citation type="journal article" date="2020" name="ISME J.">
        <title>Uncovering the hidden diversity of litter-decomposition mechanisms in mushroom-forming fungi.</title>
        <authorList>
            <person name="Floudas D."/>
            <person name="Bentzer J."/>
            <person name="Ahren D."/>
            <person name="Johansson T."/>
            <person name="Persson P."/>
            <person name="Tunlid A."/>
        </authorList>
    </citation>
    <scope>NUCLEOTIDE SEQUENCE [LARGE SCALE GENOMIC DNA]</scope>
    <source>
        <strain evidence="12 13">CBS 146.42</strain>
    </source>
</reference>
<feature type="compositionally biased region" description="Basic and acidic residues" evidence="9">
    <location>
        <begin position="1279"/>
        <end position="1288"/>
    </location>
</feature>
<dbReference type="PROSITE" id="PS50016">
    <property type="entry name" value="ZF_PHD_2"/>
    <property type="match status" value="1"/>
</dbReference>
<feature type="compositionally biased region" description="Pro residues" evidence="9">
    <location>
        <begin position="1204"/>
        <end position="1278"/>
    </location>
</feature>
<feature type="compositionally biased region" description="Polar residues" evidence="9">
    <location>
        <begin position="801"/>
        <end position="814"/>
    </location>
</feature>
<proteinExistence type="inferred from homology"/>
<keyword evidence="5 8" id="KW-0863">Zinc-finger</keyword>
<dbReference type="InterPro" id="IPR036575">
    <property type="entry name" value="TFIIS_cen_dom_sf"/>
</dbReference>
<comment type="caution">
    <text evidence="12">The sequence shown here is derived from an EMBL/GenBank/DDBJ whole genome shotgun (WGS) entry which is preliminary data.</text>
</comment>
<feature type="compositionally biased region" description="Low complexity" evidence="9">
    <location>
        <begin position="1094"/>
        <end position="1104"/>
    </location>
</feature>
<evidence type="ECO:0000259" key="10">
    <source>
        <dbReference type="PROSITE" id="PS50016"/>
    </source>
</evidence>
<feature type="region of interest" description="Disordered" evidence="9">
    <location>
        <begin position="683"/>
        <end position="774"/>
    </location>
</feature>
<dbReference type="OrthoDB" id="436852at2759"/>
<evidence type="ECO:0000256" key="3">
    <source>
        <dbReference type="ARBA" id="ARBA00021616"/>
    </source>
</evidence>
<feature type="compositionally biased region" description="Pro residues" evidence="9">
    <location>
        <begin position="1151"/>
        <end position="1161"/>
    </location>
</feature>
<feature type="compositionally biased region" description="Polar residues" evidence="9">
    <location>
        <begin position="53"/>
        <end position="70"/>
    </location>
</feature>
<dbReference type="Pfam" id="PF07500">
    <property type="entry name" value="TFIIS_M"/>
    <property type="match status" value="1"/>
</dbReference>
<evidence type="ECO:0000256" key="7">
    <source>
        <dbReference type="ARBA" id="ARBA00023242"/>
    </source>
</evidence>
<dbReference type="PROSITE" id="PS51321">
    <property type="entry name" value="TFIIS_CENTRAL"/>
    <property type="match status" value="1"/>
</dbReference>
<dbReference type="GO" id="GO:0008270">
    <property type="term" value="F:zinc ion binding"/>
    <property type="evidence" value="ECO:0007669"/>
    <property type="project" value="UniProtKB-KW"/>
</dbReference>
<evidence type="ECO:0000313" key="13">
    <source>
        <dbReference type="Proteomes" id="UP000559027"/>
    </source>
</evidence>
<feature type="domain" description="TFIIS central" evidence="11">
    <location>
        <begin position="419"/>
        <end position="533"/>
    </location>
</feature>
<feature type="compositionally biased region" description="Low complexity" evidence="9">
    <location>
        <begin position="270"/>
        <end position="286"/>
    </location>
</feature>
<feature type="compositionally biased region" description="Basic residues" evidence="9">
    <location>
        <begin position="289"/>
        <end position="301"/>
    </location>
</feature>
<evidence type="ECO:0000256" key="5">
    <source>
        <dbReference type="ARBA" id="ARBA00022771"/>
    </source>
</evidence>
<feature type="compositionally biased region" description="Basic and acidic residues" evidence="9">
    <location>
        <begin position="1301"/>
        <end position="1311"/>
    </location>
</feature>
<dbReference type="InterPro" id="IPR012921">
    <property type="entry name" value="SPOC_C"/>
</dbReference>
<feature type="region of interest" description="Disordered" evidence="9">
    <location>
        <begin position="1194"/>
        <end position="1366"/>
    </location>
</feature>
<feature type="region of interest" description="Disordered" evidence="9">
    <location>
        <begin position="792"/>
        <end position="843"/>
    </location>
</feature>
<feature type="compositionally biased region" description="Polar residues" evidence="9">
    <location>
        <begin position="302"/>
        <end position="325"/>
    </location>
</feature>
<feature type="compositionally biased region" description="Low complexity" evidence="9">
    <location>
        <begin position="1"/>
        <end position="35"/>
    </location>
</feature>
<dbReference type="SMART" id="SM00249">
    <property type="entry name" value="PHD"/>
    <property type="match status" value="1"/>
</dbReference>
<dbReference type="Proteomes" id="UP000559027">
    <property type="component" value="Unassembled WGS sequence"/>
</dbReference>
<keyword evidence="13" id="KW-1185">Reference proteome</keyword>
<keyword evidence="7" id="KW-0539">Nucleus</keyword>
<dbReference type="Pfam" id="PF00628">
    <property type="entry name" value="PHD"/>
    <property type="match status" value="1"/>
</dbReference>